<organism evidence="2 3">
    <name type="scientific">Rhizophagus irregularis</name>
    <dbReference type="NCBI Taxonomy" id="588596"/>
    <lineage>
        <taxon>Eukaryota</taxon>
        <taxon>Fungi</taxon>
        <taxon>Fungi incertae sedis</taxon>
        <taxon>Mucoromycota</taxon>
        <taxon>Glomeromycotina</taxon>
        <taxon>Glomeromycetes</taxon>
        <taxon>Glomerales</taxon>
        <taxon>Glomeraceae</taxon>
        <taxon>Rhizophagus</taxon>
    </lineage>
</organism>
<dbReference type="VEuPathDB" id="FungiDB:FUN_024169"/>
<evidence type="ECO:0000313" key="2">
    <source>
        <dbReference type="EMBL" id="PKY46253.1"/>
    </source>
</evidence>
<dbReference type="VEuPathDB" id="FungiDB:RhiirFUN_014001"/>
<gene>
    <name evidence="2" type="ORF">RhiirA4_420491</name>
</gene>
<protein>
    <submittedName>
        <fullName evidence="2">Uncharacterized protein</fullName>
    </submittedName>
</protein>
<feature type="compositionally biased region" description="Acidic residues" evidence="1">
    <location>
        <begin position="99"/>
        <end position="124"/>
    </location>
</feature>
<accession>A0A2I1GI00</accession>
<sequence>MISRRDQKMSQRRRGLQHMISTRDKLLTECQLRNLKWEEFIKDCIKIQKILHRLEEIGISIRSGLSRPRYRSDENFDKKSKPKENIPSWWISSSWVAQESDEDGDEEDNSDDDNNDNNNDDNNDEDKNNASNDKNDNNVNDDNNDKNDDDKKTNNNDYILSDEKDDPFRLVIPKEIIRDQLLKNVLF</sequence>
<dbReference type="VEuPathDB" id="FungiDB:RhiirA1_450082"/>
<proteinExistence type="predicted"/>
<dbReference type="EMBL" id="LLXI01000442">
    <property type="protein sequence ID" value="PKY46253.1"/>
    <property type="molecule type" value="Genomic_DNA"/>
</dbReference>
<evidence type="ECO:0000256" key="1">
    <source>
        <dbReference type="SAM" id="MobiDB-lite"/>
    </source>
</evidence>
<dbReference type="Proteomes" id="UP000234323">
    <property type="component" value="Unassembled WGS sequence"/>
</dbReference>
<reference evidence="2 3" key="1">
    <citation type="submission" date="2015-10" db="EMBL/GenBank/DDBJ databases">
        <title>Genome analyses suggest a sexual origin of heterokaryosis in a supposedly ancient asexual fungus.</title>
        <authorList>
            <person name="Ropars J."/>
            <person name="Sedzielewska K."/>
            <person name="Noel J."/>
            <person name="Charron P."/>
            <person name="Farinelli L."/>
            <person name="Marton T."/>
            <person name="Kruger M."/>
            <person name="Pelin A."/>
            <person name="Brachmann A."/>
            <person name="Corradi N."/>
        </authorList>
    </citation>
    <scope>NUCLEOTIDE SEQUENCE [LARGE SCALE GENOMIC DNA]</scope>
    <source>
        <strain evidence="2 3">A4</strain>
    </source>
</reference>
<dbReference type="AlphaFoldDB" id="A0A2I1GI00"/>
<feature type="compositionally biased region" description="Basic and acidic residues" evidence="1">
    <location>
        <begin position="143"/>
        <end position="154"/>
    </location>
</feature>
<feature type="region of interest" description="Disordered" evidence="1">
    <location>
        <begin position="90"/>
        <end position="166"/>
    </location>
</feature>
<keyword evidence="3" id="KW-1185">Reference proteome</keyword>
<name>A0A2I1GI00_9GLOM</name>
<feature type="compositionally biased region" description="Basic and acidic residues" evidence="1">
    <location>
        <begin position="125"/>
        <end position="136"/>
    </location>
</feature>
<comment type="caution">
    <text evidence="2">The sequence shown here is derived from an EMBL/GenBank/DDBJ whole genome shotgun (WGS) entry which is preliminary data.</text>
</comment>
<evidence type="ECO:0000313" key="3">
    <source>
        <dbReference type="Proteomes" id="UP000234323"/>
    </source>
</evidence>